<dbReference type="EMBL" id="CAVLEF010000010">
    <property type="protein sequence ID" value="CAK1548703.1"/>
    <property type="molecule type" value="Genomic_DNA"/>
</dbReference>
<evidence type="ECO:0000256" key="1">
    <source>
        <dbReference type="ARBA" id="ARBA00009176"/>
    </source>
</evidence>
<feature type="domain" description="Inosine/uridine-preferring nucleoside hydrolase" evidence="3">
    <location>
        <begin position="31"/>
        <end position="323"/>
    </location>
</feature>
<feature type="signal peptide" evidence="2">
    <location>
        <begin position="1"/>
        <end position="17"/>
    </location>
</feature>
<keyword evidence="2" id="KW-0732">Signal</keyword>
<name>A0AAV1JJF7_9NEOP</name>
<gene>
    <name evidence="4" type="ORF">LNINA_LOCUS8066</name>
</gene>
<keyword evidence="5" id="KW-1185">Reference proteome</keyword>
<dbReference type="InterPro" id="IPR036452">
    <property type="entry name" value="Ribo_hydro-like"/>
</dbReference>
<dbReference type="PANTHER" id="PTHR46190">
    <property type="entry name" value="SI:CH211-201H21.5-RELATED"/>
    <property type="match status" value="1"/>
</dbReference>
<dbReference type="AlphaFoldDB" id="A0AAV1JJF7"/>
<evidence type="ECO:0000313" key="5">
    <source>
        <dbReference type="Proteomes" id="UP001497472"/>
    </source>
</evidence>
<dbReference type="SUPFAM" id="SSF53590">
    <property type="entry name" value="Nucleoside hydrolase"/>
    <property type="match status" value="1"/>
</dbReference>
<evidence type="ECO:0000259" key="3">
    <source>
        <dbReference type="Pfam" id="PF01156"/>
    </source>
</evidence>
<proteinExistence type="inferred from homology"/>
<accession>A0AAV1JJF7</accession>
<comment type="similarity">
    <text evidence="1">Belongs to the IUNH family.</text>
</comment>
<reference evidence="4 5" key="1">
    <citation type="submission" date="2023-11" db="EMBL/GenBank/DDBJ databases">
        <authorList>
            <person name="Okamura Y."/>
        </authorList>
    </citation>
    <scope>NUCLEOTIDE SEQUENCE [LARGE SCALE GENOMIC DNA]</scope>
</reference>
<dbReference type="Proteomes" id="UP001497472">
    <property type="component" value="Unassembled WGS sequence"/>
</dbReference>
<dbReference type="PANTHER" id="PTHR46190:SF1">
    <property type="entry name" value="SI:CH211-201H21.5"/>
    <property type="match status" value="1"/>
</dbReference>
<evidence type="ECO:0000313" key="4">
    <source>
        <dbReference type="EMBL" id="CAK1548703.1"/>
    </source>
</evidence>
<dbReference type="InterPro" id="IPR052775">
    <property type="entry name" value="IUN_hydrolase"/>
</dbReference>
<dbReference type="GO" id="GO:0016799">
    <property type="term" value="F:hydrolase activity, hydrolyzing N-glycosyl compounds"/>
    <property type="evidence" value="ECO:0007669"/>
    <property type="project" value="InterPro"/>
</dbReference>
<feature type="chain" id="PRO_5043337223" description="Inosine/uridine-preferring nucleoside hydrolase domain-containing protein" evidence="2">
    <location>
        <begin position="18"/>
        <end position="333"/>
    </location>
</feature>
<evidence type="ECO:0000256" key="2">
    <source>
        <dbReference type="SAM" id="SignalP"/>
    </source>
</evidence>
<sequence length="333" mass="37467">MLISLNKVLFLVSSAISFSIEKDTIMDKWYLVIDNDAGGDDALGIFLAVLFEKHYNGPQLIGLTTVHGNAEEENVYINNQRVLKLAKRQDVPIYRGSNTSIVFKPPPAFYYGADGLGELEEELANLVPANKKNAVDALLDLSREYNGKLIVVTTGPVTNVGFAVKRDPDFLSRLKHLYVAAGHIYSEEYPKGEFNARSDAEAYRLITENATPDKVTVFPFSQVKTSLNISKEWRVNTFGALQSEIVKAQNMYERISLTKNDRWHALDPAAVAIALKPDLVREYKYSQNDILLEGDKRGINKNTFVDKDEANVRVVFSVKEDDYKTFLLDLFSK</sequence>
<organism evidence="4 5">
    <name type="scientific">Leptosia nina</name>
    <dbReference type="NCBI Taxonomy" id="320188"/>
    <lineage>
        <taxon>Eukaryota</taxon>
        <taxon>Metazoa</taxon>
        <taxon>Ecdysozoa</taxon>
        <taxon>Arthropoda</taxon>
        <taxon>Hexapoda</taxon>
        <taxon>Insecta</taxon>
        <taxon>Pterygota</taxon>
        <taxon>Neoptera</taxon>
        <taxon>Endopterygota</taxon>
        <taxon>Lepidoptera</taxon>
        <taxon>Glossata</taxon>
        <taxon>Ditrysia</taxon>
        <taxon>Papilionoidea</taxon>
        <taxon>Pieridae</taxon>
        <taxon>Pierinae</taxon>
        <taxon>Leptosia</taxon>
    </lineage>
</organism>
<comment type="caution">
    <text evidence="4">The sequence shown here is derived from an EMBL/GenBank/DDBJ whole genome shotgun (WGS) entry which is preliminary data.</text>
</comment>
<dbReference type="InterPro" id="IPR001910">
    <property type="entry name" value="Inosine/uridine_hydrolase_dom"/>
</dbReference>
<protein>
    <recommendedName>
        <fullName evidence="3">Inosine/uridine-preferring nucleoside hydrolase domain-containing protein</fullName>
    </recommendedName>
</protein>
<dbReference type="Pfam" id="PF01156">
    <property type="entry name" value="IU_nuc_hydro"/>
    <property type="match status" value="1"/>
</dbReference>
<dbReference type="Gene3D" id="3.90.245.10">
    <property type="entry name" value="Ribonucleoside hydrolase-like"/>
    <property type="match status" value="1"/>
</dbReference>